<evidence type="ECO:0000313" key="2">
    <source>
        <dbReference type="Proteomes" id="UP000001784"/>
    </source>
</evidence>
<sequence length="116" mass="13387">MADFPTFDTTPAIDSWSEEKAFDPTIRARSEAGYTKTRARTTRIPKKYTVVYSPLHLFDKTAVAEFEDTVKVGADSFNWTHPIDGAIKVVRFAEPVKYTALWHKTWWKVEMTLEEV</sequence>
<name>A0LJH3_SYNFM</name>
<keyword evidence="2" id="KW-1185">Reference proteome</keyword>
<protein>
    <submittedName>
        <fullName evidence="1">Uncharacterized protein</fullName>
    </submittedName>
</protein>
<accession>A0LJH3</accession>
<dbReference type="EMBL" id="CP000478">
    <property type="protein sequence ID" value="ABK17575.1"/>
    <property type="molecule type" value="Genomic_DNA"/>
</dbReference>
<evidence type="ECO:0000313" key="1">
    <source>
        <dbReference type="EMBL" id="ABK17575.1"/>
    </source>
</evidence>
<organism evidence="1 2">
    <name type="scientific">Syntrophobacter fumaroxidans (strain DSM 10017 / MPOB)</name>
    <dbReference type="NCBI Taxonomy" id="335543"/>
    <lineage>
        <taxon>Bacteria</taxon>
        <taxon>Pseudomonadati</taxon>
        <taxon>Thermodesulfobacteriota</taxon>
        <taxon>Syntrophobacteria</taxon>
        <taxon>Syntrophobacterales</taxon>
        <taxon>Syntrophobacteraceae</taxon>
        <taxon>Syntrophobacter</taxon>
    </lineage>
</organism>
<dbReference type="HOGENOM" id="CLU_2095664_0_0_7"/>
<dbReference type="STRING" id="335543.Sfum_1890"/>
<dbReference type="KEGG" id="sfu:Sfum_1890"/>
<reference evidence="1 2" key="1">
    <citation type="submission" date="2006-10" db="EMBL/GenBank/DDBJ databases">
        <title>Complete sequence of Syntrophobacter fumaroxidans MPOB.</title>
        <authorList>
            <consortium name="US DOE Joint Genome Institute"/>
            <person name="Copeland A."/>
            <person name="Lucas S."/>
            <person name="Lapidus A."/>
            <person name="Barry K."/>
            <person name="Detter J.C."/>
            <person name="Glavina del Rio T."/>
            <person name="Hammon N."/>
            <person name="Israni S."/>
            <person name="Pitluck S."/>
            <person name="Goltsman E.G."/>
            <person name="Martinez M."/>
            <person name="Schmutz J."/>
            <person name="Larimer F."/>
            <person name="Land M."/>
            <person name="Hauser L."/>
            <person name="Kyrpides N."/>
            <person name="Kim E."/>
            <person name="Boone D.R."/>
            <person name="Brockman F."/>
            <person name="Culley D."/>
            <person name="Ferry J."/>
            <person name="Gunsalus R."/>
            <person name="McInerney M.J."/>
            <person name="Morrison M."/>
            <person name="Plugge C."/>
            <person name="Rohlin L."/>
            <person name="Scholten J."/>
            <person name="Sieber J."/>
            <person name="Stams A.J.M."/>
            <person name="Worm P."/>
            <person name="Henstra A.M."/>
            <person name="Richardson P."/>
        </authorList>
    </citation>
    <scope>NUCLEOTIDE SEQUENCE [LARGE SCALE GENOMIC DNA]</scope>
    <source>
        <strain evidence="2">DSM 10017 / MPOB</strain>
    </source>
</reference>
<dbReference type="Proteomes" id="UP000001784">
    <property type="component" value="Chromosome"/>
</dbReference>
<gene>
    <name evidence="1" type="ordered locus">Sfum_1890</name>
</gene>
<dbReference type="InParanoid" id="A0LJH3"/>
<proteinExistence type="predicted"/>
<dbReference type="RefSeq" id="WP_011698745.1">
    <property type="nucleotide sequence ID" value="NC_008554.1"/>
</dbReference>
<dbReference type="AlphaFoldDB" id="A0LJH3"/>